<keyword evidence="2" id="KW-1185">Reference proteome</keyword>
<proteinExistence type="predicted"/>
<accession>A0ACB8NJ35</accession>
<organism evidence="1 2">
    <name type="scientific">Citrus sinensis</name>
    <name type="common">Sweet orange</name>
    <name type="synonym">Citrus aurantium var. sinensis</name>
    <dbReference type="NCBI Taxonomy" id="2711"/>
    <lineage>
        <taxon>Eukaryota</taxon>
        <taxon>Viridiplantae</taxon>
        <taxon>Streptophyta</taxon>
        <taxon>Embryophyta</taxon>
        <taxon>Tracheophyta</taxon>
        <taxon>Spermatophyta</taxon>
        <taxon>Magnoliopsida</taxon>
        <taxon>eudicotyledons</taxon>
        <taxon>Gunneridae</taxon>
        <taxon>Pentapetalae</taxon>
        <taxon>rosids</taxon>
        <taxon>malvids</taxon>
        <taxon>Sapindales</taxon>
        <taxon>Rutaceae</taxon>
        <taxon>Aurantioideae</taxon>
        <taxon>Citrus</taxon>
    </lineage>
</organism>
<evidence type="ECO:0000313" key="1">
    <source>
        <dbReference type="EMBL" id="KAH9797584.1"/>
    </source>
</evidence>
<sequence length="573" mass="64355">MHRASLVCSSYPVFLSPSSPRLPLSLPLQHQLPRSLPASFGVQLPSTSPQIYRHAVSLLHSSATQEIVETSASGLDFVDVGYVYSVHGLQGEISVKPSTDFPELRFTTPGTRWLRQQVLGRETIREVKLIDGREHPGQKSWILTFEGIDTVEQARPLVGSTLLAREGDRPELEDGEFYTRDLVGMRVVMKEWKERKKFQKRLIAAKKKLREMEQQHVFHGFRFGEKYQTSLLANHIVGINSKLLQQALQNIEIPSKRWNATELMNATKAELMISSLKISGEGSLGPCARAKKVVTNSSLQKKGNHLVSEGKKAMVLVVHNSEEGNECDPHSVVSESTANKSLALLQTLLSDDQRFVKIENRASMPLVLVLPALEMQMLEKLFLDNDHFAFDSKKVWFLEEEKLPIVSRSPTEQNKFKILMKSPWETLQAPVGSGGVFSLLSSHNIIKNLDELGVEYIQICTANPRNAIGNSMFLGFVKSCGADIGFQISEYAKHSEERFNTMLSMNVMKKLTNHINKLEFYATPKLNSHVEKVDKEFIDVIPAAPNSYELRSSIYSCLNACSLDKVCVMEITE</sequence>
<reference evidence="2" key="1">
    <citation type="journal article" date="2023" name="Hortic. Res.">
        <title>A chromosome-level phased genome enabling allele-level studies in sweet orange: a case study on citrus Huanglongbing tolerance.</title>
        <authorList>
            <person name="Wu B."/>
            <person name="Yu Q."/>
            <person name="Deng Z."/>
            <person name="Duan Y."/>
            <person name="Luo F."/>
            <person name="Gmitter F. Jr."/>
        </authorList>
    </citation>
    <scope>NUCLEOTIDE SEQUENCE [LARGE SCALE GENOMIC DNA]</scope>
    <source>
        <strain evidence="2">cv. Valencia</strain>
    </source>
</reference>
<gene>
    <name evidence="1" type="ORF">KPL71_005917</name>
</gene>
<dbReference type="EMBL" id="CM039171">
    <property type="protein sequence ID" value="KAH9797584.1"/>
    <property type="molecule type" value="Genomic_DNA"/>
</dbReference>
<name>A0ACB8NJ35_CITSI</name>
<comment type="caution">
    <text evidence="1">The sequence shown here is derived from an EMBL/GenBank/DDBJ whole genome shotgun (WGS) entry which is preliminary data.</text>
</comment>
<evidence type="ECO:0000313" key="2">
    <source>
        <dbReference type="Proteomes" id="UP000829398"/>
    </source>
</evidence>
<dbReference type="Proteomes" id="UP000829398">
    <property type="component" value="Chromosome 2"/>
</dbReference>
<protein>
    <submittedName>
        <fullName evidence="1">16S rRNA processing protein RimM family</fullName>
    </submittedName>
</protein>